<protein>
    <submittedName>
        <fullName evidence="1">Uncharacterized protein</fullName>
    </submittedName>
</protein>
<dbReference type="AlphaFoldDB" id="A0AA36AKG9"/>
<gene>
    <name evidence="1" type="ORF">OCTVUL_1B016018</name>
</gene>
<evidence type="ECO:0000313" key="2">
    <source>
        <dbReference type="Proteomes" id="UP001162480"/>
    </source>
</evidence>
<reference evidence="1" key="1">
    <citation type="submission" date="2023-08" db="EMBL/GenBank/DDBJ databases">
        <authorList>
            <person name="Alioto T."/>
            <person name="Alioto T."/>
            <person name="Gomez Garrido J."/>
        </authorList>
    </citation>
    <scope>NUCLEOTIDE SEQUENCE</scope>
</reference>
<keyword evidence="2" id="KW-1185">Reference proteome</keyword>
<proteinExistence type="predicted"/>
<dbReference type="EMBL" id="OX597815">
    <property type="protein sequence ID" value="CAI9717870.1"/>
    <property type="molecule type" value="Genomic_DNA"/>
</dbReference>
<sequence length="66" mass="7216">MEQEILGCGSYLSLYHCFSDRHKISSFGAALQDIEQYVAPFTATVIDIAATAADDDNGKDNNNFVL</sequence>
<evidence type="ECO:0000313" key="1">
    <source>
        <dbReference type="EMBL" id="CAI9717870.1"/>
    </source>
</evidence>
<accession>A0AA36AKG9</accession>
<dbReference type="Proteomes" id="UP001162480">
    <property type="component" value="Chromosome 2"/>
</dbReference>
<name>A0AA36AKG9_OCTVU</name>
<organism evidence="1 2">
    <name type="scientific">Octopus vulgaris</name>
    <name type="common">Common octopus</name>
    <dbReference type="NCBI Taxonomy" id="6645"/>
    <lineage>
        <taxon>Eukaryota</taxon>
        <taxon>Metazoa</taxon>
        <taxon>Spiralia</taxon>
        <taxon>Lophotrochozoa</taxon>
        <taxon>Mollusca</taxon>
        <taxon>Cephalopoda</taxon>
        <taxon>Coleoidea</taxon>
        <taxon>Octopodiformes</taxon>
        <taxon>Octopoda</taxon>
        <taxon>Incirrata</taxon>
        <taxon>Octopodidae</taxon>
        <taxon>Octopus</taxon>
    </lineage>
</organism>